<comment type="caution">
    <text evidence="2">The sequence shown here is derived from an EMBL/GenBank/DDBJ whole genome shotgun (WGS) entry which is preliminary data.</text>
</comment>
<evidence type="ECO:0000313" key="2">
    <source>
        <dbReference type="EMBL" id="CAG9312151.1"/>
    </source>
</evidence>
<evidence type="ECO:0000256" key="1">
    <source>
        <dbReference type="SAM" id="Coils"/>
    </source>
</evidence>
<evidence type="ECO:0000313" key="3">
    <source>
        <dbReference type="Proteomes" id="UP001162131"/>
    </source>
</evidence>
<name>A0AAU9ICJ3_9CILI</name>
<dbReference type="EMBL" id="CAJZBQ010000005">
    <property type="protein sequence ID" value="CAG9312151.1"/>
    <property type="molecule type" value="Genomic_DNA"/>
</dbReference>
<sequence>MEKDLYNRIVKLKQDLASAVVSKLPRKSDEFAAYLSQSFKKPSSPPQELYTFRGQDQGHYKSILEERQRRITELEDETQYLRQTLKEKEDEFSQKIEKIIEAAQINCDSLASYYEIQIVQAKKDSKKQEQIQLEADLANALQTIQKLEEENCALRNDAKAKDEEIKQISVDKSAAEKELSAVKEQLDSTTNMLSYVKETERSMEREAEIDLEKYKKEVENLREIKDKLELEIANIEREKSQSINEAVEEYEEKYINASKSAEFWKTRASHLSIKFFTFLRSLKMDIFEIKHEAVQYFEDSVTIASAAITSAVKKYKFTVEDLQEYIEEINLKAKLKKKRSKMFLH</sequence>
<protein>
    <submittedName>
        <fullName evidence="2">Uncharacterized protein</fullName>
    </submittedName>
</protein>
<reference evidence="2" key="1">
    <citation type="submission" date="2021-09" db="EMBL/GenBank/DDBJ databases">
        <authorList>
            <consortium name="AG Swart"/>
            <person name="Singh M."/>
            <person name="Singh A."/>
            <person name="Seah K."/>
            <person name="Emmerich C."/>
        </authorList>
    </citation>
    <scope>NUCLEOTIDE SEQUENCE</scope>
    <source>
        <strain evidence="2">ATCC30299</strain>
    </source>
</reference>
<accession>A0AAU9ICJ3</accession>
<organism evidence="2 3">
    <name type="scientific">Blepharisma stoltei</name>
    <dbReference type="NCBI Taxonomy" id="1481888"/>
    <lineage>
        <taxon>Eukaryota</taxon>
        <taxon>Sar</taxon>
        <taxon>Alveolata</taxon>
        <taxon>Ciliophora</taxon>
        <taxon>Postciliodesmatophora</taxon>
        <taxon>Heterotrichea</taxon>
        <taxon>Heterotrichida</taxon>
        <taxon>Blepharismidae</taxon>
        <taxon>Blepharisma</taxon>
    </lineage>
</organism>
<proteinExistence type="predicted"/>
<keyword evidence="3" id="KW-1185">Reference proteome</keyword>
<dbReference type="AlphaFoldDB" id="A0AAU9ICJ3"/>
<dbReference type="Proteomes" id="UP001162131">
    <property type="component" value="Unassembled WGS sequence"/>
</dbReference>
<gene>
    <name evidence="2" type="ORF">BSTOLATCC_MIC5399</name>
</gene>
<keyword evidence="1" id="KW-0175">Coiled coil</keyword>
<feature type="coiled-coil region" evidence="1">
    <location>
        <begin position="64"/>
        <end position="253"/>
    </location>
</feature>